<dbReference type="EMBL" id="PVQB02000100">
    <property type="protein sequence ID" value="KAF4343169.1"/>
    <property type="molecule type" value="Genomic_DNA"/>
</dbReference>
<protein>
    <submittedName>
        <fullName evidence="1">Uncharacterized protein</fullName>
    </submittedName>
</protein>
<dbReference type="Proteomes" id="UP000730481">
    <property type="component" value="Unassembled WGS sequence"/>
</dbReference>
<proteinExistence type="predicted"/>
<dbReference type="OrthoDB" id="5103752at2759"/>
<accession>A0A9P5E1Z2</accession>
<reference evidence="1" key="1">
    <citation type="journal article" date="2017" name="Mycologia">
        <title>Fusarium algeriense, sp. nov., a novel toxigenic crown rot pathogen of durum wheat from Algeria is nested in the Fusarium burgessii species complex.</title>
        <authorList>
            <person name="Laraba I."/>
            <person name="Keddad A."/>
            <person name="Boureghda H."/>
            <person name="Abdallah N."/>
            <person name="Vaughan M.M."/>
            <person name="Proctor R.H."/>
            <person name="Busman M."/>
            <person name="O'Donnell K."/>
        </authorList>
    </citation>
    <scope>NUCLEOTIDE SEQUENCE</scope>
    <source>
        <strain evidence="1">NRRL 25174</strain>
    </source>
</reference>
<gene>
    <name evidence="1" type="ORF">FBEOM_2883</name>
</gene>
<reference evidence="1" key="2">
    <citation type="submission" date="2020-02" db="EMBL/GenBank/DDBJ databases">
        <title>Identification and distribution of gene clusters putatively required for synthesis of sphingolipid metabolism inhibitors in phylogenetically diverse species of the filamentous fungus Fusarium.</title>
        <authorList>
            <person name="Kim H.-S."/>
            <person name="Busman M."/>
            <person name="Brown D.W."/>
            <person name="Divon H."/>
            <person name="Uhlig S."/>
            <person name="Proctor R.H."/>
        </authorList>
    </citation>
    <scope>NUCLEOTIDE SEQUENCE</scope>
    <source>
        <strain evidence="1">NRRL 25174</strain>
    </source>
</reference>
<sequence length="263" mass="28620">MIDIAILGTYPAYQPSSTEADLIDAARQRLDKGSQDPQDLYDSILDIADNWPISEYADSYAEDIRDLEHIDGNDEDIVESLAVPSGQGSNRRALSLIPRPETHNVESAALLSLQYFSEDMPSEPTSDGEDEANVLRSLKTMKGTSASHGPVSTVVAAYRDENVLDMDGDHIQVPIEECACHPPLIPRDGAKRIGDHLVVETPSSESPPSAVYLGIAGVNIQHAFKRDKPAIDKISYADNTESFDLRVESSQTVAGTNTIFHEG</sequence>
<dbReference type="AlphaFoldDB" id="A0A9P5E1Z2"/>
<comment type="caution">
    <text evidence="1">The sequence shown here is derived from an EMBL/GenBank/DDBJ whole genome shotgun (WGS) entry which is preliminary data.</text>
</comment>
<evidence type="ECO:0000313" key="1">
    <source>
        <dbReference type="EMBL" id="KAF4343169.1"/>
    </source>
</evidence>
<organism evidence="1 2">
    <name type="scientific">Fusarium beomiforme</name>
    <dbReference type="NCBI Taxonomy" id="44412"/>
    <lineage>
        <taxon>Eukaryota</taxon>
        <taxon>Fungi</taxon>
        <taxon>Dikarya</taxon>
        <taxon>Ascomycota</taxon>
        <taxon>Pezizomycotina</taxon>
        <taxon>Sordariomycetes</taxon>
        <taxon>Hypocreomycetidae</taxon>
        <taxon>Hypocreales</taxon>
        <taxon>Nectriaceae</taxon>
        <taxon>Fusarium</taxon>
        <taxon>Fusarium burgessii species complex</taxon>
    </lineage>
</organism>
<keyword evidence="2" id="KW-1185">Reference proteome</keyword>
<evidence type="ECO:0000313" key="2">
    <source>
        <dbReference type="Proteomes" id="UP000730481"/>
    </source>
</evidence>
<name>A0A9P5E1Z2_9HYPO</name>